<organism evidence="2">
    <name type="scientific">Culex pipiens</name>
    <name type="common">House mosquito</name>
    <dbReference type="NCBI Taxonomy" id="7175"/>
    <lineage>
        <taxon>Eukaryota</taxon>
        <taxon>Metazoa</taxon>
        <taxon>Ecdysozoa</taxon>
        <taxon>Arthropoda</taxon>
        <taxon>Hexapoda</taxon>
        <taxon>Insecta</taxon>
        <taxon>Pterygota</taxon>
        <taxon>Neoptera</taxon>
        <taxon>Endopterygota</taxon>
        <taxon>Diptera</taxon>
        <taxon>Nematocera</taxon>
        <taxon>Culicoidea</taxon>
        <taxon>Culicidae</taxon>
        <taxon>Culicinae</taxon>
        <taxon>Culicini</taxon>
        <taxon>Culex</taxon>
        <taxon>Culex</taxon>
    </lineage>
</organism>
<sequence>MGGHCEGRGRTEDHRTHPHGADSDRERLFDVELFGARRSADGHAARPGYAEKTSVQHRSQEQLPADRNDGHANKVPRRGGAARVCPAHRQSRGGAEGAGRIGASCRGTSREGSTREECPGSRRSSGKAGC</sequence>
<dbReference type="AlphaFoldDB" id="A0A8D8J0A8"/>
<proteinExistence type="predicted"/>
<feature type="compositionally biased region" description="Basic and acidic residues" evidence="1">
    <location>
        <begin position="58"/>
        <end position="72"/>
    </location>
</feature>
<accession>A0A8D8J0A8</accession>
<dbReference type="EMBL" id="HBUE01161619">
    <property type="protein sequence ID" value="CAG6510441.1"/>
    <property type="molecule type" value="Transcribed_RNA"/>
</dbReference>
<dbReference type="EMBL" id="HBUE01266813">
    <property type="protein sequence ID" value="CAG6561843.1"/>
    <property type="molecule type" value="Transcribed_RNA"/>
</dbReference>
<name>A0A8D8J0A8_CULPI</name>
<feature type="compositionally biased region" description="Basic and acidic residues" evidence="1">
    <location>
        <begin position="108"/>
        <end position="120"/>
    </location>
</feature>
<evidence type="ECO:0000313" key="2">
    <source>
        <dbReference type="EMBL" id="CAG6561843.1"/>
    </source>
</evidence>
<feature type="region of interest" description="Disordered" evidence="1">
    <location>
        <begin position="1"/>
        <end position="130"/>
    </location>
</feature>
<feature type="compositionally biased region" description="Basic and acidic residues" evidence="1">
    <location>
        <begin position="1"/>
        <end position="30"/>
    </location>
</feature>
<dbReference type="EMBL" id="HBUE01266815">
    <property type="protein sequence ID" value="CAG6561845.1"/>
    <property type="molecule type" value="Transcribed_RNA"/>
</dbReference>
<protein>
    <submittedName>
        <fullName evidence="2">(northern house mosquito) hypothetical protein</fullName>
    </submittedName>
</protein>
<dbReference type="EMBL" id="HBUE01161617">
    <property type="protein sequence ID" value="CAG6510439.1"/>
    <property type="molecule type" value="Transcribed_RNA"/>
</dbReference>
<reference evidence="2" key="1">
    <citation type="submission" date="2021-05" db="EMBL/GenBank/DDBJ databases">
        <authorList>
            <person name="Alioto T."/>
            <person name="Alioto T."/>
            <person name="Gomez Garrido J."/>
        </authorList>
    </citation>
    <scope>NUCLEOTIDE SEQUENCE</scope>
</reference>
<evidence type="ECO:0000256" key="1">
    <source>
        <dbReference type="SAM" id="MobiDB-lite"/>
    </source>
</evidence>